<keyword evidence="3" id="KW-1003">Cell membrane</keyword>
<dbReference type="PANTHER" id="PTHR43081">
    <property type="entry name" value="ADENYLATE CYCLASE, TERMINAL-DIFFERENTIATION SPECIFIC-RELATED"/>
    <property type="match status" value="1"/>
</dbReference>
<evidence type="ECO:0000256" key="2">
    <source>
        <dbReference type="ARBA" id="ARBA00005381"/>
    </source>
</evidence>
<evidence type="ECO:0000313" key="9">
    <source>
        <dbReference type="EMBL" id="PKK90645.1"/>
    </source>
</evidence>
<name>A0A2N1PQM1_9BACT</name>
<evidence type="ECO:0000256" key="5">
    <source>
        <dbReference type="ARBA" id="ARBA00022989"/>
    </source>
</evidence>
<gene>
    <name evidence="9" type="ORF">CVV64_08940</name>
</gene>
<dbReference type="Proteomes" id="UP000233256">
    <property type="component" value="Unassembled WGS sequence"/>
</dbReference>
<evidence type="ECO:0000256" key="7">
    <source>
        <dbReference type="SAM" id="MobiDB-lite"/>
    </source>
</evidence>
<dbReference type="InterPro" id="IPR050697">
    <property type="entry name" value="Adenylyl/Guanylyl_Cyclase_3/4"/>
</dbReference>
<organism evidence="9 10">
    <name type="scientific">Candidatus Wallbacteria bacterium HGW-Wallbacteria-1</name>
    <dbReference type="NCBI Taxonomy" id="2013854"/>
    <lineage>
        <taxon>Bacteria</taxon>
        <taxon>Candidatus Walliibacteriota</taxon>
    </lineage>
</organism>
<dbReference type="SMART" id="SM00044">
    <property type="entry name" value="CYCc"/>
    <property type="match status" value="1"/>
</dbReference>
<dbReference type="GO" id="GO:0030313">
    <property type="term" value="C:cell envelope"/>
    <property type="evidence" value="ECO:0007669"/>
    <property type="project" value="UniProtKB-SubCell"/>
</dbReference>
<comment type="subcellular location">
    <subcellularLocation>
        <location evidence="1">Cell envelope</location>
    </subcellularLocation>
</comment>
<dbReference type="Gene3D" id="3.30.70.1230">
    <property type="entry name" value="Nucleotide cyclase"/>
    <property type="match status" value="1"/>
</dbReference>
<dbReference type="GO" id="GO:0004016">
    <property type="term" value="F:adenylate cyclase activity"/>
    <property type="evidence" value="ECO:0007669"/>
    <property type="project" value="UniProtKB-ARBA"/>
</dbReference>
<dbReference type="CDD" id="cd07302">
    <property type="entry name" value="CHD"/>
    <property type="match status" value="1"/>
</dbReference>
<dbReference type="GO" id="GO:0006171">
    <property type="term" value="P:cAMP biosynthetic process"/>
    <property type="evidence" value="ECO:0007669"/>
    <property type="project" value="TreeGrafter"/>
</dbReference>
<protein>
    <recommendedName>
        <fullName evidence="8">Guanylate cyclase domain-containing protein</fullName>
    </recommendedName>
</protein>
<evidence type="ECO:0000256" key="3">
    <source>
        <dbReference type="ARBA" id="ARBA00022475"/>
    </source>
</evidence>
<keyword evidence="4" id="KW-0812">Transmembrane</keyword>
<keyword evidence="6" id="KW-0472">Membrane</keyword>
<dbReference type="PANTHER" id="PTHR43081:SF1">
    <property type="entry name" value="ADENYLATE CYCLASE, TERMINAL-DIFFERENTIATION SPECIFIC"/>
    <property type="match status" value="1"/>
</dbReference>
<dbReference type="InterPro" id="IPR029787">
    <property type="entry name" value="Nucleotide_cyclase"/>
</dbReference>
<proteinExistence type="inferred from homology"/>
<reference evidence="9 10" key="1">
    <citation type="journal article" date="2017" name="ISME J.">
        <title>Potential for microbial H2 and metal transformations associated with novel bacteria and archaea in deep terrestrial subsurface sediments.</title>
        <authorList>
            <person name="Hernsdorf A.W."/>
            <person name="Amano Y."/>
            <person name="Miyakawa K."/>
            <person name="Ise K."/>
            <person name="Suzuki Y."/>
            <person name="Anantharaman K."/>
            <person name="Probst A."/>
            <person name="Burstein D."/>
            <person name="Thomas B.C."/>
            <person name="Banfield J.F."/>
        </authorList>
    </citation>
    <scope>NUCLEOTIDE SEQUENCE [LARGE SCALE GENOMIC DNA]</scope>
    <source>
        <strain evidence="9">HGW-Wallbacteria-1</strain>
    </source>
</reference>
<dbReference type="FunFam" id="3.30.70.1230:FF:000016">
    <property type="entry name" value="Adenylate/guanylate cyclase domain-containing protein"/>
    <property type="match status" value="1"/>
</dbReference>
<dbReference type="InterPro" id="IPR001054">
    <property type="entry name" value="A/G_cyclase"/>
</dbReference>
<evidence type="ECO:0000256" key="6">
    <source>
        <dbReference type="ARBA" id="ARBA00023136"/>
    </source>
</evidence>
<comment type="similarity">
    <text evidence="2">Belongs to the adenylyl cyclase class-3 family.</text>
</comment>
<dbReference type="EMBL" id="PGXC01000005">
    <property type="protein sequence ID" value="PKK90645.1"/>
    <property type="molecule type" value="Genomic_DNA"/>
</dbReference>
<dbReference type="Pfam" id="PF00211">
    <property type="entry name" value="Guanylate_cyc"/>
    <property type="match status" value="1"/>
</dbReference>
<dbReference type="SUPFAM" id="SSF55073">
    <property type="entry name" value="Nucleotide cyclase"/>
    <property type="match status" value="1"/>
</dbReference>
<evidence type="ECO:0000256" key="1">
    <source>
        <dbReference type="ARBA" id="ARBA00004196"/>
    </source>
</evidence>
<sequence>MSSANLFELTRKDLLSTKRLSEKHVEMTKTIRNTFEKFLSPKLVEEMLENPDSLKLGGERRRLTVFFSDIRGFTTYSEKHEPEQVVSTLNEYLTAMTDIVLDFDGTLDKFVGDEIMAIWGAPVPQEEHATLAVLASIEMLRKLQELQNGWRARGIEGIDIGMGINTGDMVVGNMGSLRRMDYTVIGDNVNIGARLEALTRQYDCHFIISESTYSHVSHMIDALPLQPVTVKGKTKPIMIYCVVGLKEGVTDPRTGKPIAPFQLAETPRMDASYLPAAPSTEPIVPAMTFEMNGINMAGSPGQLNDTPADFGDSEKSGHPSAQNTETFSMMNEFPPPDMPKLASAGKTRSTEPVELLEGGMQKVICQHCSHPNVGQTLMYCEKCGRPL</sequence>
<dbReference type="AlphaFoldDB" id="A0A2N1PQM1"/>
<feature type="compositionally biased region" description="Polar residues" evidence="7">
    <location>
        <begin position="319"/>
        <end position="329"/>
    </location>
</feature>
<keyword evidence="5" id="KW-1133">Transmembrane helix</keyword>
<dbReference type="GO" id="GO:0035556">
    <property type="term" value="P:intracellular signal transduction"/>
    <property type="evidence" value="ECO:0007669"/>
    <property type="project" value="InterPro"/>
</dbReference>
<feature type="region of interest" description="Disordered" evidence="7">
    <location>
        <begin position="298"/>
        <end position="348"/>
    </location>
</feature>
<evidence type="ECO:0000313" key="10">
    <source>
        <dbReference type="Proteomes" id="UP000233256"/>
    </source>
</evidence>
<comment type="caution">
    <text evidence="9">The sequence shown here is derived from an EMBL/GenBank/DDBJ whole genome shotgun (WGS) entry which is preliminary data.</text>
</comment>
<dbReference type="PROSITE" id="PS50125">
    <property type="entry name" value="GUANYLATE_CYCLASE_2"/>
    <property type="match status" value="1"/>
</dbReference>
<accession>A0A2N1PQM1</accession>
<evidence type="ECO:0000259" key="8">
    <source>
        <dbReference type="PROSITE" id="PS50125"/>
    </source>
</evidence>
<feature type="domain" description="Guanylate cyclase" evidence="8">
    <location>
        <begin position="64"/>
        <end position="196"/>
    </location>
</feature>
<evidence type="ECO:0000256" key="4">
    <source>
        <dbReference type="ARBA" id="ARBA00022692"/>
    </source>
</evidence>